<dbReference type="FunFam" id="2.40.30.10:FF:000034">
    <property type="entry name" value="Flavohemoprotein"/>
    <property type="match status" value="1"/>
</dbReference>
<dbReference type="InterPro" id="IPR017938">
    <property type="entry name" value="Riboflavin_synthase-like_b-brl"/>
</dbReference>
<keyword evidence="12" id="KW-0408">Iron</keyword>
<accession>A0A3E2H814</accession>
<sequence length="414" mass="47349">MALTYQQIKLVKGTIPALREHGERITTIFYSTMLREHPQLNNYFNLINQKNGRQPRALTVVMLDFASNIMHISELIPKLERMCNKHCSLDIKPEHYAIVCKYLIRAFSEVLGPSMTPETEKAWTSAYWVLAKMMIGREAQLYKEFQGWIGWKKFKIEQKIAESEDIYSLYLVPEDQTRLPTFFPGQYISVQIFVPDIGFYQSRQFSLSDSPRPDYYRITVKRDQGLLAARSEVGAHHYKPGIVSNALIDNFQQGDIIDVSHPAGEFFFDTNNSSGVPLVLISAGVGVTPMVSILNTVAEFQSYRDISWIQGARSSVPFQNHIAQLKRRCPNLKTNIFKTHLAETDLAGVTHDYDFRIDLAKVNSGDLFLHHGGTEYYICGPEQFMTEMADYLQAQSVDLRRIKFELFSTGNFGL</sequence>
<evidence type="ECO:0000256" key="6">
    <source>
        <dbReference type="ARBA" id="ARBA00022617"/>
    </source>
</evidence>
<dbReference type="AlphaFoldDB" id="A0A3E2H814"/>
<dbReference type="CDD" id="cd08922">
    <property type="entry name" value="FHb-globin"/>
    <property type="match status" value="1"/>
</dbReference>
<name>A0A3E2H814_SCYLI</name>
<dbReference type="InterPro" id="IPR012292">
    <property type="entry name" value="Globin/Proto"/>
</dbReference>
<comment type="caution">
    <text evidence="19">The sequence shown here is derived from an EMBL/GenBank/DDBJ whole genome shotgun (WGS) entry which is preliminary data.</text>
</comment>
<evidence type="ECO:0000256" key="4">
    <source>
        <dbReference type="ARBA" id="ARBA00012229"/>
    </source>
</evidence>
<dbReference type="Pfam" id="PF00175">
    <property type="entry name" value="NAD_binding_1"/>
    <property type="match status" value="1"/>
</dbReference>
<comment type="cofactor">
    <cofactor evidence="1">
        <name>heme b</name>
        <dbReference type="ChEBI" id="CHEBI:60344"/>
    </cofactor>
</comment>
<evidence type="ECO:0000256" key="10">
    <source>
        <dbReference type="ARBA" id="ARBA00022857"/>
    </source>
</evidence>
<evidence type="ECO:0000259" key="17">
    <source>
        <dbReference type="PROSITE" id="PS01033"/>
    </source>
</evidence>
<dbReference type="EMBL" id="NCSJ02000126">
    <property type="protein sequence ID" value="RFU29514.1"/>
    <property type="molecule type" value="Genomic_DNA"/>
</dbReference>
<evidence type="ECO:0000256" key="2">
    <source>
        <dbReference type="ARBA" id="ARBA00001974"/>
    </source>
</evidence>
<dbReference type="PROSITE" id="PS51384">
    <property type="entry name" value="FAD_FR"/>
    <property type="match status" value="1"/>
</dbReference>
<dbReference type="InterPro" id="IPR001433">
    <property type="entry name" value="OxRdtase_FAD/NAD-bd"/>
</dbReference>
<dbReference type="Gene3D" id="3.40.50.80">
    <property type="entry name" value="Nucleotide-binding domain of ferredoxin-NADP reductase (FNR) module"/>
    <property type="match status" value="1"/>
</dbReference>
<keyword evidence="20" id="KW-1185">Reference proteome</keyword>
<dbReference type="GO" id="GO:0008941">
    <property type="term" value="F:nitric oxide dioxygenase NAD(P)H activity"/>
    <property type="evidence" value="ECO:0007669"/>
    <property type="project" value="UniProtKB-EC"/>
</dbReference>
<feature type="non-terminal residue" evidence="19">
    <location>
        <position position="414"/>
    </location>
</feature>
<dbReference type="GO" id="GO:0071500">
    <property type="term" value="P:cellular response to nitrosative stress"/>
    <property type="evidence" value="ECO:0007669"/>
    <property type="project" value="TreeGrafter"/>
</dbReference>
<evidence type="ECO:0000256" key="1">
    <source>
        <dbReference type="ARBA" id="ARBA00001970"/>
    </source>
</evidence>
<gene>
    <name evidence="19" type="ORF">B7463_g6830</name>
</gene>
<dbReference type="SUPFAM" id="SSF63380">
    <property type="entry name" value="Riboflavin synthase domain-like"/>
    <property type="match status" value="1"/>
</dbReference>
<dbReference type="OrthoDB" id="436496at2759"/>
<dbReference type="PRINTS" id="PR00406">
    <property type="entry name" value="CYTB5RDTASE"/>
</dbReference>
<evidence type="ECO:0000256" key="13">
    <source>
        <dbReference type="ARBA" id="ARBA00023027"/>
    </source>
</evidence>
<dbReference type="Pfam" id="PF00042">
    <property type="entry name" value="Globin"/>
    <property type="match status" value="1"/>
</dbReference>
<dbReference type="Proteomes" id="UP000258309">
    <property type="component" value="Unassembled WGS sequence"/>
</dbReference>
<evidence type="ECO:0000313" key="19">
    <source>
        <dbReference type="EMBL" id="RFU29514.1"/>
    </source>
</evidence>
<organism evidence="19 20">
    <name type="scientific">Scytalidium lignicola</name>
    <name type="common">Hyphomycete</name>
    <dbReference type="NCBI Taxonomy" id="5539"/>
    <lineage>
        <taxon>Eukaryota</taxon>
        <taxon>Fungi</taxon>
        <taxon>Dikarya</taxon>
        <taxon>Ascomycota</taxon>
        <taxon>Pezizomycotina</taxon>
        <taxon>Leotiomycetes</taxon>
        <taxon>Leotiomycetes incertae sedis</taxon>
        <taxon>Scytalidium</taxon>
    </lineage>
</organism>
<evidence type="ECO:0000256" key="3">
    <source>
        <dbReference type="ARBA" id="ARBA00006401"/>
    </source>
</evidence>
<dbReference type="GO" id="GO:0071949">
    <property type="term" value="F:FAD binding"/>
    <property type="evidence" value="ECO:0007669"/>
    <property type="project" value="TreeGrafter"/>
</dbReference>
<dbReference type="PRINTS" id="PR00371">
    <property type="entry name" value="FPNCR"/>
</dbReference>
<feature type="domain" description="FAD-binding FR-type" evidence="18">
    <location>
        <begin position="149"/>
        <end position="269"/>
    </location>
</feature>
<keyword evidence="9" id="KW-0274">FAD</keyword>
<evidence type="ECO:0000313" key="20">
    <source>
        <dbReference type="Proteomes" id="UP000258309"/>
    </source>
</evidence>
<keyword evidence="8" id="KW-0479">Metal-binding</keyword>
<evidence type="ECO:0000256" key="15">
    <source>
        <dbReference type="ARBA" id="ARBA00049433"/>
    </source>
</evidence>
<dbReference type="EC" id="1.14.12.17" evidence="4"/>
<dbReference type="InterPro" id="IPR000971">
    <property type="entry name" value="Globin"/>
</dbReference>
<dbReference type="OMA" id="KLERMCN"/>
<comment type="function">
    <text evidence="16">In the presence of oxygen and NADH, it has NADH oxidase activity, which leads to the generation of superoxide and H(2)O(2). Under anaerobic conditions, it also exhibits nitric oxide reductase and FAD reductase activities. However, all these reactions are much lower than NOD activity.</text>
</comment>
<evidence type="ECO:0000256" key="12">
    <source>
        <dbReference type="ARBA" id="ARBA00023004"/>
    </source>
</evidence>
<dbReference type="PANTHER" id="PTHR43396">
    <property type="entry name" value="FLAVOHEMOPROTEIN"/>
    <property type="match status" value="1"/>
</dbReference>
<proteinExistence type="inferred from homology"/>
<dbReference type="GO" id="GO:0009636">
    <property type="term" value="P:response to toxic substance"/>
    <property type="evidence" value="ECO:0007669"/>
    <property type="project" value="UniProtKB-KW"/>
</dbReference>
<evidence type="ECO:0000256" key="11">
    <source>
        <dbReference type="ARBA" id="ARBA00023002"/>
    </source>
</evidence>
<feature type="domain" description="Globin" evidence="17">
    <location>
        <begin position="2"/>
        <end position="139"/>
    </location>
</feature>
<comment type="cofactor">
    <cofactor evidence="2">
        <name>FAD</name>
        <dbReference type="ChEBI" id="CHEBI:57692"/>
    </cofactor>
</comment>
<keyword evidence="6" id="KW-0349">Heme</keyword>
<dbReference type="SUPFAM" id="SSF52343">
    <property type="entry name" value="Ferredoxin reductase-like, C-terminal NADP-linked domain"/>
    <property type="match status" value="1"/>
</dbReference>
<dbReference type="GO" id="GO:0046872">
    <property type="term" value="F:metal ion binding"/>
    <property type="evidence" value="ECO:0007669"/>
    <property type="project" value="UniProtKB-KW"/>
</dbReference>
<reference evidence="19 20" key="1">
    <citation type="submission" date="2018-05" db="EMBL/GenBank/DDBJ databases">
        <title>Draft genome sequence of Scytalidium lignicola DSM 105466, a ubiquitous saprotrophic fungus.</title>
        <authorList>
            <person name="Buettner E."/>
            <person name="Gebauer A.M."/>
            <person name="Hofrichter M."/>
            <person name="Liers C."/>
            <person name="Kellner H."/>
        </authorList>
    </citation>
    <scope>NUCLEOTIDE SEQUENCE [LARGE SCALE GENOMIC DNA]</scope>
    <source>
        <strain evidence="19 20">DSM 105466</strain>
    </source>
</reference>
<comment type="catalytic activity">
    <reaction evidence="15">
        <text>2 nitric oxide + NADPH + 2 O2 = 2 nitrate + NADP(+) + H(+)</text>
        <dbReference type="Rhea" id="RHEA:19465"/>
        <dbReference type="ChEBI" id="CHEBI:15378"/>
        <dbReference type="ChEBI" id="CHEBI:15379"/>
        <dbReference type="ChEBI" id="CHEBI:16480"/>
        <dbReference type="ChEBI" id="CHEBI:17632"/>
        <dbReference type="ChEBI" id="CHEBI:57783"/>
        <dbReference type="ChEBI" id="CHEBI:58349"/>
        <dbReference type="EC" id="1.14.12.17"/>
    </reaction>
</comment>
<evidence type="ECO:0000256" key="14">
    <source>
        <dbReference type="ARBA" id="ARBA00048649"/>
    </source>
</evidence>
<dbReference type="InterPro" id="IPR001709">
    <property type="entry name" value="Flavoprot_Pyr_Nucl_cyt_Rdtase"/>
</dbReference>
<comment type="catalytic activity">
    <reaction evidence="14">
        <text>2 nitric oxide + NADH + 2 O2 = 2 nitrate + NAD(+) + H(+)</text>
        <dbReference type="Rhea" id="RHEA:19469"/>
        <dbReference type="ChEBI" id="CHEBI:15378"/>
        <dbReference type="ChEBI" id="CHEBI:15379"/>
        <dbReference type="ChEBI" id="CHEBI:16480"/>
        <dbReference type="ChEBI" id="CHEBI:17632"/>
        <dbReference type="ChEBI" id="CHEBI:57540"/>
        <dbReference type="ChEBI" id="CHEBI:57945"/>
        <dbReference type="EC" id="1.14.12.17"/>
    </reaction>
</comment>
<evidence type="ECO:0000256" key="8">
    <source>
        <dbReference type="ARBA" id="ARBA00022723"/>
    </source>
</evidence>
<keyword evidence="11" id="KW-0560">Oxidoreductase</keyword>
<dbReference type="FunFam" id="1.10.490.10:FF:000003">
    <property type="entry name" value="Flavohemoprotein"/>
    <property type="match status" value="1"/>
</dbReference>
<dbReference type="Gene3D" id="1.10.490.10">
    <property type="entry name" value="Globins"/>
    <property type="match status" value="1"/>
</dbReference>
<feature type="non-terminal residue" evidence="19">
    <location>
        <position position="1"/>
    </location>
</feature>
<evidence type="ECO:0000259" key="18">
    <source>
        <dbReference type="PROSITE" id="PS51384"/>
    </source>
</evidence>
<keyword evidence="10" id="KW-0521">NADP</keyword>
<dbReference type="InterPro" id="IPR017927">
    <property type="entry name" value="FAD-bd_FR_type"/>
</dbReference>
<dbReference type="CDD" id="cd06184">
    <property type="entry name" value="flavohem_like_fad_nad_binding"/>
    <property type="match status" value="1"/>
</dbReference>
<dbReference type="SUPFAM" id="SSF46458">
    <property type="entry name" value="Globin-like"/>
    <property type="match status" value="1"/>
</dbReference>
<evidence type="ECO:0000256" key="9">
    <source>
        <dbReference type="ARBA" id="ARBA00022827"/>
    </source>
</evidence>
<dbReference type="InterPro" id="IPR039261">
    <property type="entry name" value="FNR_nucleotide-bd"/>
</dbReference>
<comment type="similarity">
    <text evidence="3">In the C-terminal section; belongs to the flavoprotein pyridine nucleotide cytochrome reductase family.</text>
</comment>
<dbReference type="InterPro" id="IPR009050">
    <property type="entry name" value="Globin-like_sf"/>
</dbReference>
<dbReference type="PROSITE" id="PS01033">
    <property type="entry name" value="GLOBIN"/>
    <property type="match status" value="1"/>
</dbReference>
<keyword evidence="5" id="KW-0216">Detoxification</keyword>
<dbReference type="GO" id="GO:0020037">
    <property type="term" value="F:heme binding"/>
    <property type="evidence" value="ECO:0007669"/>
    <property type="project" value="InterPro"/>
</dbReference>
<dbReference type="Gene3D" id="2.40.30.10">
    <property type="entry name" value="Translation factors"/>
    <property type="match status" value="1"/>
</dbReference>
<evidence type="ECO:0000256" key="5">
    <source>
        <dbReference type="ARBA" id="ARBA00022575"/>
    </source>
</evidence>
<dbReference type="STRING" id="5539.A0A3E2H814"/>
<protein>
    <recommendedName>
        <fullName evidence="4">nitric oxide dioxygenase</fullName>
        <ecNumber evidence="4">1.14.12.17</ecNumber>
    </recommendedName>
</protein>
<keyword evidence="7" id="KW-0285">Flavoprotein</keyword>
<dbReference type="PANTHER" id="PTHR43396:SF3">
    <property type="entry name" value="FLAVOHEMOPROTEIN"/>
    <property type="match status" value="1"/>
</dbReference>
<evidence type="ECO:0000256" key="7">
    <source>
        <dbReference type="ARBA" id="ARBA00022630"/>
    </source>
</evidence>
<dbReference type="FunFam" id="3.40.50.80:FF:000010">
    <property type="entry name" value="Flavohemoprotein"/>
    <property type="match status" value="1"/>
</dbReference>
<dbReference type="GO" id="GO:0019825">
    <property type="term" value="F:oxygen binding"/>
    <property type="evidence" value="ECO:0007669"/>
    <property type="project" value="InterPro"/>
</dbReference>
<keyword evidence="13" id="KW-0520">NAD</keyword>
<evidence type="ECO:0000256" key="16">
    <source>
        <dbReference type="ARBA" id="ARBA00056398"/>
    </source>
</evidence>
<dbReference type="GO" id="GO:0046210">
    <property type="term" value="P:nitric oxide catabolic process"/>
    <property type="evidence" value="ECO:0007669"/>
    <property type="project" value="TreeGrafter"/>
</dbReference>